<organism evidence="1 2">
    <name type="scientific">Rosa chinensis</name>
    <name type="common">China rose</name>
    <dbReference type="NCBI Taxonomy" id="74649"/>
    <lineage>
        <taxon>Eukaryota</taxon>
        <taxon>Viridiplantae</taxon>
        <taxon>Streptophyta</taxon>
        <taxon>Embryophyta</taxon>
        <taxon>Tracheophyta</taxon>
        <taxon>Spermatophyta</taxon>
        <taxon>Magnoliopsida</taxon>
        <taxon>eudicotyledons</taxon>
        <taxon>Gunneridae</taxon>
        <taxon>Pentapetalae</taxon>
        <taxon>rosids</taxon>
        <taxon>fabids</taxon>
        <taxon>Rosales</taxon>
        <taxon>Rosaceae</taxon>
        <taxon>Rosoideae</taxon>
        <taxon>Rosoideae incertae sedis</taxon>
        <taxon>Rosa</taxon>
    </lineage>
</organism>
<keyword evidence="2" id="KW-1185">Reference proteome</keyword>
<accession>A0A2P6RVA7</accession>
<dbReference type="Pfam" id="PF03004">
    <property type="entry name" value="Transposase_24"/>
    <property type="match status" value="1"/>
</dbReference>
<sequence>MPQTGNETTTFTLAHPLPDKKESLINKTVRRVEAFVIPKECRKLVISSAANKWRDFKSKLTKKYIIPFIDTPELLENPPDDYRCINKEHWEQFVAERISDAFQELREAQIEKRKENKYPHRMARKGNANLQEELSATIPIEELDRATMWVKARQDKNGNFKAVEVQETANKIQKLKQKESDGSITTQGSDDVLTLALGRPEHPGRWGTRSNMVYTVNDIDEIRAEWAEHVLKFPEN</sequence>
<reference evidence="1 2" key="1">
    <citation type="journal article" date="2018" name="Nat. Genet.">
        <title>The Rosa genome provides new insights in the design of modern roses.</title>
        <authorList>
            <person name="Bendahmane M."/>
        </authorList>
    </citation>
    <scope>NUCLEOTIDE SEQUENCE [LARGE SCALE GENOMIC DNA]</scope>
    <source>
        <strain evidence="2">cv. Old Blush</strain>
    </source>
</reference>
<dbReference type="Gramene" id="PRQ50370">
    <property type="protein sequence ID" value="PRQ50370"/>
    <property type="gene ID" value="RchiOBHm_Chr2g0132431"/>
</dbReference>
<comment type="caution">
    <text evidence="1">The sequence shown here is derived from an EMBL/GenBank/DDBJ whole genome shotgun (WGS) entry which is preliminary data.</text>
</comment>
<dbReference type="PANTHER" id="PTHR33018:SF31">
    <property type="entry name" value="TRANSPOSASE, PTTA_EN_SPM, PLANT"/>
    <property type="match status" value="1"/>
</dbReference>
<dbReference type="Proteomes" id="UP000238479">
    <property type="component" value="Chromosome 2"/>
</dbReference>
<evidence type="ECO:0000313" key="1">
    <source>
        <dbReference type="EMBL" id="PRQ50370.1"/>
    </source>
</evidence>
<protein>
    <submittedName>
        <fullName evidence="1">Putative transposase, Ptta/En/Spm, plant</fullName>
    </submittedName>
</protein>
<evidence type="ECO:0000313" key="2">
    <source>
        <dbReference type="Proteomes" id="UP000238479"/>
    </source>
</evidence>
<dbReference type="PANTHER" id="PTHR33018">
    <property type="entry name" value="OS10G0338966 PROTEIN-RELATED"/>
    <property type="match status" value="1"/>
</dbReference>
<dbReference type="EMBL" id="PDCK01000040">
    <property type="protein sequence ID" value="PRQ50370.1"/>
    <property type="molecule type" value="Genomic_DNA"/>
</dbReference>
<proteinExistence type="predicted"/>
<gene>
    <name evidence="1" type="ORF">RchiOBHm_Chr2g0132431</name>
</gene>
<name>A0A2P6RVA7_ROSCH</name>
<dbReference type="AlphaFoldDB" id="A0A2P6RVA7"/>
<dbReference type="InterPro" id="IPR004252">
    <property type="entry name" value="Probable_transposase_24"/>
</dbReference>